<dbReference type="Proteomes" id="UP000265520">
    <property type="component" value="Unassembled WGS sequence"/>
</dbReference>
<dbReference type="EMBL" id="LXQA011124107">
    <property type="protein sequence ID" value="MCI85799.1"/>
    <property type="molecule type" value="Genomic_DNA"/>
</dbReference>
<sequence length="29" mass="3445">MQVLMEDESMKLDETNNMLLPITFGKLRF</sequence>
<dbReference type="AlphaFoldDB" id="A0A392VET8"/>
<proteinExistence type="predicted"/>
<protein>
    <submittedName>
        <fullName evidence="1">Uncharacterized protein</fullName>
    </submittedName>
</protein>
<feature type="non-terminal residue" evidence="1">
    <location>
        <position position="29"/>
    </location>
</feature>
<accession>A0A392VET8</accession>
<name>A0A392VET8_9FABA</name>
<organism evidence="1 2">
    <name type="scientific">Trifolium medium</name>
    <dbReference type="NCBI Taxonomy" id="97028"/>
    <lineage>
        <taxon>Eukaryota</taxon>
        <taxon>Viridiplantae</taxon>
        <taxon>Streptophyta</taxon>
        <taxon>Embryophyta</taxon>
        <taxon>Tracheophyta</taxon>
        <taxon>Spermatophyta</taxon>
        <taxon>Magnoliopsida</taxon>
        <taxon>eudicotyledons</taxon>
        <taxon>Gunneridae</taxon>
        <taxon>Pentapetalae</taxon>
        <taxon>rosids</taxon>
        <taxon>fabids</taxon>
        <taxon>Fabales</taxon>
        <taxon>Fabaceae</taxon>
        <taxon>Papilionoideae</taxon>
        <taxon>50 kb inversion clade</taxon>
        <taxon>NPAAA clade</taxon>
        <taxon>Hologalegina</taxon>
        <taxon>IRL clade</taxon>
        <taxon>Trifolieae</taxon>
        <taxon>Trifolium</taxon>
    </lineage>
</organism>
<evidence type="ECO:0000313" key="2">
    <source>
        <dbReference type="Proteomes" id="UP000265520"/>
    </source>
</evidence>
<keyword evidence="2" id="KW-1185">Reference proteome</keyword>
<comment type="caution">
    <text evidence="1">The sequence shown here is derived from an EMBL/GenBank/DDBJ whole genome shotgun (WGS) entry which is preliminary data.</text>
</comment>
<reference evidence="1 2" key="1">
    <citation type="journal article" date="2018" name="Front. Plant Sci.">
        <title>Red Clover (Trifolium pratense) and Zigzag Clover (T. medium) - A Picture of Genomic Similarities and Differences.</title>
        <authorList>
            <person name="Dluhosova J."/>
            <person name="Istvanek J."/>
            <person name="Nedelnik J."/>
            <person name="Repkova J."/>
        </authorList>
    </citation>
    <scope>NUCLEOTIDE SEQUENCE [LARGE SCALE GENOMIC DNA]</scope>
    <source>
        <strain evidence="2">cv. 10/8</strain>
        <tissue evidence="1">Leaf</tissue>
    </source>
</reference>
<evidence type="ECO:0000313" key="1">
    <source>
        <dbReference type="EMBL" id="MCI85799.1"/>
    </source>
</evidence>